<dbReference type="InterPro" id="IPR050649">
    <property type="entry name" value="Paired_Homeobox_TFs"/>
</dbReference>
<dbReference type="PROSITE" id="PS50071">
    <property type="entry name" value="HOMEOBOX_2"/>
    <property type="match status" value="1"/>
</dbReference>
<dbReference type="InterPro" id="IPR009057">
    <property type="entry name" value="Homeodomain-like_sf"/>
</dbReference>
<evidence type="ECO:0000259" key="7">
    <source>
        <dbReference type="PROSITE" id="PS50071"/>
    </source>
</evidence>
<dbReference type="Gene3D" id="1.10.10.60">
    <property type="entry name" value="Homeodomain-like"/>
    <property type="match status" value="1"/>
</dbReference>
<dbReference type="SUPFAM" id="SSF46689">
    <property type="entry name" value="Homeodomain-like"/>
    <property type="match status" value="1"/>
</dbReference>
<keyword evidence="2 5" id="KW-0238">DNA-binding</keyword>
<name>R0KS55_NOSB1</name>
<keyword evidence="9" id="KW-1185">Reference proteome</keyword>
<feature type="DNA-binding region" description="Homeobox" evidence="5">
    <location>
        <begin position="30"/>
        <end position="89"/>
    </location>
</feature>
<dbReference type="OrthoDB" id="6159439at2759"/>
<keyword evidence="3 5" id="KW-0371">Homeobox</keyword>
<accession>R0KS55</accession>
<dbReference type="InterPro" id="IPR001356">
    <property type="entry name" value="HD"/>
</dbReference>
<evidence type="ECO:0000256" key="3">
    <source>
        <dbReference type="ARBA" id="ARBA00023155"/>
    </source>
</evidence>
<dbReference type="GO" id="GO:0005634">
    <property type="term" value="C:nucleus"/>
    <property type="evidence" value="ECO:0007669"/>
    <property type="project" value="UniProtKB-SubCell"/>
</dbReference>
<proteinExistence type="predicted"/>
<evidence type="ECO:0000256" key="6">
    <source>
        <dbReference type="RuleBase" id="RU000682"/>
    </source>
</evidence>
<keyword evidence="4 5" id="KW-0539">Nucleus</keyword>
<feature type="domain" description="Homeobox" evidence="7">
    <location>
        <begin position="28"/>
        <end position="88"/>
    </location>
</feature>
<dbReference type="OMA" id="SEIFRMT"/>
<dbReference type="PANTHER" id="PTHR24329">
    <property type="entry name" value="HOMEOBOX PROTEIN ARISTALESS"/>
    <property type="match status" value="1"/>
</dbReference>
<evidence type="ECO:0000313" key="8">
    <source>
        <dbReference type="EMBL" id="EOB13042.1"/>
    </source>
</evidence>
<dbReference type="SMART" id="SM00389">
    <property type="entry name" value="HOX"/>
    <property type="match status" value="1"/>
</dbReference>
<dbReference type="Proteomes" id="UP000016927">
    <property type="component" value="Unassembled WGS sequence"/>
</dbReference>
<dbReference type="VEuPathDB" id="MicrosporidiaDB:NBO_235g0001"/>
<evidence type="ECO:0000256" key="1">
    <source>
        <dbReference type="ARBA" id="ARBA00004123"/>
    </source>
</evidence>
<organism evidence="8 9">
    <name type="scientific">Nosema bombycis (strain CQ1 / CVCC 102059)</name>
    <name type="common">Microsporidian parasite</name>
    <name type="synonym">Pebrine of silkworm</name>
    <dbReference type="NCBI Taxonomy" id="578461"/>
    <lineage>
        <taxon>Eukaryota</taxon>
        <taxon>Fungi</taxon>
        <taxon>Fungi incertae sedis</taxon>
        <taxon>Microsporidia</taxon>
        <taxon>Nosematidae</taxon>
        <taxon>Nosema</taxon>
    </lineage>
</organism>
<evidence type="ECO:0000313" key="9">
    <source>
        <dbReference type="Proteomes" id="UP000016927"/>
    </source>
</evidence>
<dbReference type="AlphaFoldDB" id="R0KS55"/>
<dbReference type="STRING" id="578461.R0KS55"/>
<dbReference type="InterPro" id="IPR017970">
    <property type="entry name" value="Homeobox_CS"/>
</dbReference>
<dbReference type="EMBL" id="KB909143">
    <property type="protein sequence ID" value="EOB13042.1"/>
    <property type="molecule type" value="Genomic_DNA"/>
</dbReference>
<evidence type="ECO:0000256" key="2">
    <source>
        <dbReference type="ARBA" id="ARBA00023125"/>
    </source>
</evidence>
<protein>
    <submittedName>
        <fullName evidence="8">Homeobox protein HD-8</fullName>
    </submittedName>
</protein>
<dbReference type="Pfam" id="PF00046">
    <property type="entry name" value="Homeodomain"/>
    <property type="match status" value="1"/>
</dbReference>
<gene>
    <name evidence="8" type="primary">HD8</name>
    <name evidence="8" type="ORF">NBO_235g0001</name>
</gene>
<evidence type="ECO:0000256" key="5">
    <source>
        <dbReference type="PROSITE-ProRule" id="PRU00108"/>
    </source>
</evidence>
<evidence type="ECO:0000256" key="4">
    <source>
        <dbReference type="ARBA" id="ARBA00023242"/>
    </source>
</evidence>
<comment type="subcellular location">
    <subcellularLocation>
        <location evidence="1 5 6">Nucleus</location>
    </subcellularLocation>
</comment>
<dbReference type="GO" id="GO:0000981">
    <property type="term" value="F:DNA-binding transcription factor activity, RNA polymerase II-specific"/>
    <property type="evidence" value="ECO:0007669"/>
    <property type="project" value="InterPro"/>
</dbReference>
<dbReference type="CDD" id="cd00086">
    <property type="entry name" value="homeodomain"/>
    <property type="match status" value="1"/>
</dbReference>
<dbReference type="PROSITE" id="PS00027">
    <property type="entry name" value="HOMEOBOX_1"/>
    <property type="match status" value="1"/>
</dbReference>
<dbReference type="PANTHER" id="PTHR24329:SF543">
    <property type="entry name" value="FI01017P-RELATED"/>
    <property type="match status" value="1"/>
</dbReference>
<reference evidence="8 9" key="1">
    <citation type="journal article" date="2013" name="BMC Genomics">
        <title>Comparative genomics of parasitic silkworm microsporidia reveal an association between genome expansion and host adaptation.</title>
        <authorList>
            <person name="Pan G."/>
            <person name="Xu J."/>
            <person name="Li T."/>
            <person name="Xia Q."/>
            <person name="Liu S.L."/>
            <person name="Zhang G."/>
            <person name="Li S."/>
            <person name="Li C."/>
            <person name="Liu H."/>
            <person name="Yang L."/>
            <person name="Liu T."/>
            <person name="Zhang X."/>
            <person name="Wu Z."/>
            <person name="Fan W."/>
            <person name="Dang X."/>
            <person name="Xiang H."/>
            <person name="Tao M."/>
            <person name="Li Y."/>
            <person name="Hu J."/>
            <person name="Li Z."/>
            <person name="Lin L."/>
            <person name="Luo J."/>
            <person name="Geng L."/>
            <person name="Wang L."/>
            <person name="Long M."/>
            <person name="Wan Y."/>
            <person name="He N."/>
            <person name="Zhang Z."/>
            <person name="Lu C."/>
            <person name="Keeling P.J."/>
            <person name="Wang J."/>
            <person name="Xiang Z."/>
            <person name="Zhou Z."/>
        </authorList>
    </citation>
    <scope>NUCLEOTIDE SEQUENCE [LARGE SCALE GENOMIC DNA]</scope>
    <source>
        <strain evidence="9">CQ1 / CVCC 102059</strain>
    </source>
</reference>
<dbReference type="HOGENOM" id="CLU_128308_0_0_1"/>
<sequence length="132" mass="15789">MDKDILKRESEIQAYLGLVKLKKRREETQKEISKYRKTPLQIKVLSEIFRMTEFPSTQTKMDLSLLIDLPIQTVQVWFQNERRNKRRKLRKEGKNISNDTESLFEISILTLVEIVKFCKKNLGYSQKDNSFF</sequence>
<dbReference type="GO" id="GO:0000977">
    <property type="term" value="F:RNA polymerase II transcription regulatory region sequence-specific DNA binding"/>
    <property type="evidence" value="ECO:0007669"/>
    <property type="project" value="TreeGrafter"/>
</dbReference>